<dbReference type="InterPro" id="IPR029026">
    <property type="entry name" value="tRNA_m1G_MTases_N"/>
</dbReference>
<reference evidence="4 5" key="1">
    <citation type="journal article" date="2013" name="Nat. Biotechnol.">
        <title>Genome sequences of rare, uncultured bacteria obtained by differential coverage binning of multiple metagenomes.</title>
        <authorList>
            <person name="Albertsen M."/>
            <person name="Hugenholtz P."/>
            <person name="Skarshewski A."/>
            <person name="Nielsen K.L."/>
            <person name="Tyson G.W."/>
            <person name="Nielsen P.H."/>
        </authorList>
    </citation>
    <scope>NUCLEOTIDE SEQUENCE [LARGE SCALE GENOMIC DNA]</scope>
    <source>
        <strain evidence="4">TM71</strain>
    </source>
</reference>
<sequence length="173" mass="19380">MPEITVVAHNIRSTHNVGAIFRTCEGFGVKKIILSGYTPYPLVKNDTRLPHIREKITTQIHKTALGAEVLVPFEYVPDISMWFDQNEQYEKLPVIALEQTPKSIALPTFRPPQKIALLLGEEVYGIPDELLARCQDSIEIPMSGKKESFNVSVATGIALYALTTSSRYIHSQK</sequence>
<dbReference type="EMBL" id="CP005957">
    <property type="protein sequence ID" value="AGL61778.1"/>
    <property type="molecule type" value="Genomic_DNA"/>
</dbReference>
<evidence type="ECO:0000256" key="1">
    <source>
        <dbReference type="ARBA" id="ARBA00022603"/>
    </source>
</evidence>
<dbReference type="STRING" id="1332188.L336_0067"/>
<proteinExistence type="predicted"/>
<protein>
    <submittedName>
        <fullName evidence="4">Putative tRNA/rRNA methyltransferase (SpoU)</fullName>
    </submittedName>
</protein>
<evidence type="ECO:0000313" key="5">
    <source>
        <dbReference type="Proteomes" id="UP000013893"/>
    </source>
</evidence>
<dbReference type="Proteomes" id="UP000013893">
    <property type="component" value="Chromosome"/>
</dbReference>
<dbReference type="GO" id="GO:0032259">
    <property type="term" value="P:methylation"/>
    <property type="evidence" value="ECO:0007669"/>
    <property type="project" value="UniProtKB-KW"/>
</dbReference>
<dbReference type="SUPFAM" id="SSF75217">
    <property type="entry name" value="alpha/beta knot"/>
    <property type="match status" value="1"/>
</dbReference>
<dbReference type="Gene3D" id="3.40.1280.10">
    <property type="match status" value="1"/>
</dbReference>
<dbReference type="KEGG" id="saal:L336_0067"/>
<dbReference type="GO" id="GO:0008173">
    <property type="term" value="F:RNA methyltransferase activity"/>
    <property type="evidence" value="ECO:0007669"/>
    <property type="project" value="InterPro"/>
</dbReference>
<organism evidence="4 5">
    <name type="scientific">Candidatus Saccharimonas aalborgensis</name>
    <dbReference type="NCBI Taxonomy" id="1332188"/>
    <lineage>
        <taxon>Bacteria</taxon>
        <taxon>Candidatus Saccharimonadota</taxon>
        <taxon>Candidatus Saccharimonadia</taxon>
        <taxon>Candidatus Saccharimonadales</taxon>
        <taxon>Candidatus Saccharimonadaceae</taxon>
        <taxon>Candidatus Saccharimonas</taxon>
    </lineage>
</organism>
<dbReference type="InterPro" id="IPR001537">
    <property type="entry name" value="SpoU_MeTrfase"/>
</dbReference>
<dbReference type="GO" id="GO:0005829">
    <property type="term" value="C:cytosol"/>
    <property type="evidence" value="ECO:0007669"/>
    <property type="project" value="TreeGrafter"/>
</dbReference>
<evidence type="ECO:0000256" key="2">
    <source>
        <dbReference type="ARBA" id="ARBA00022679"/>
    </source>
</evidence>
<accession>R4PJW7</accession>
<dbReference type="AlphaFoldDB" id="R4PJW7"/>
<evidence type="ECO:0000259" key="3">
    <source>
        <dbReference type="Pfam" id="PF00588"/>
    </source>
</evidence>
<gene>
    <name evidence="4" type="ORF">L336_0067</name>
</gene>
<dbReference type="InterPro" id="IPR029028">
    <property type="entry name" value="Alpha/beta_knot_MTases"/>
</dbReference>
<keyword evidence="1 4" id="KW-0489">Methyltransferase</keyword>
<feature type="domain" description="tRNA/rRNA methyltransferase SpoU type" evidence="3">
    <location>
        <begin position="4"/>
        <end position="160"/>
    </location>
</feature>
<dbReference type="PANTHER" id="PTHR46429">
    <property type="entry name" value="23S RRNA (GUANOSINE-2'-O-)-METHYLTRANSFERASE RLMB"/>
    <property type="match status" value="1"/>
</dbReference>
<keyword evidence="5" id="KW-1185">Reference proteome</keyword>
<keyword evidence="2 4" id="KW-0808">Transferase</keyword>
<dbReference type="GO" id="GO:0003723">
    <property type="term" value="F:RNA binding"/>
    <property type="evidence" value="ECO:0007669"/>
    <property type="project" value="InterPro"/>
</dbReference>
<dbReference type="InterPro" id="IPR004441">
    <property type="entry name" value="rRNA_MeTrfase_TrmH"/>
</dbReference>
<dbReference type="HOGENOM" id="CLU_021322_4_3_0"/>
<dbReference type="PANTHER" id="PTHR46429:SF1">
    <property type="entry name" value="23S RRNA (GUANOSINE-2'-O-)-METHYLTRANSFERASE RLMB"/>
    <property type="match status" value="1"/>
</dbReference>
<dbReference type="GO" id="GO:0006396">
    <property type="term" value="P:RNA processing"/>
    <property type="evidence" value="ECO:0007669"/>
    <property type="project" value="InterPro"/>
</dbReference>
<evidence type="ECO:0000313" key="4">
    <source>
        <dbReference type="EMBL" id="AGL61778.1"/>
    </source>
</evidence>
<dbReference type="Pfam" id="PF00588">
    <property type="entry name" value="SpoU_methylase"/>
    <property type="match status" value="1"/>
</dbReference>
<name>R4PJW7_9BACT</name>